<dbReference type="Proteomes" id="UP000322225">
    <property type="component" value="Chromosome 3"/>
</dbReference>
<feature type="region of interest" description="Disordered" evidence="2">
    <location>
        <begin position="1"/>
        <end position="20"/>
    </location>
</feature>
<gene>
    <name evidence="3" type="ORF">CI109_101951</name>
</gene>
<reference evidence="3" key="1">
    <citation type="submission" date="2017-08" db="EMBL/GenBank/DDBJ databases">
        <authorList>
            <person name="Cuomo C."/>
            <person name="Billmyre B."/>
            <person name="Heitman J."/>
        </authorList>
    </citation>
    <scope>NUCLEOTIDE SEQUENCE</scope>
    <source>
        <strain evidence="3">CBS 12478</strain>
    </source>
</reference>
<keyword evidence="4" id="KW-1185">Reference proteome</keyword>
<proteinExistence type="predicted"/>
<dbReference type="GeneID" id="43590682"/>
<dbReference type="Pfam" id="PF14027">
    <property type="entry name" value="Questin_oxidase"/>
    <property type="match status" value="1"/>
</dbReference>
<dbReference type="AlphaFoldDB" id="A0A5M6BXV0"/>
<reference evidence="3" key="2">
    <citation type="submission" date="2024-01" db="EMBL/GenBank/DDBJ databases">
        <title>Comparative genomics of Cryptococcus and Kwoniella reveals pathogenesis evolution and contrasting modes of karyotype evolution via chromosome fusion or intercentromeric recombination.</title>
        <authorList>
            <person name="Coelho M.A."/>
            <person name="David-Palma M."/>
            <person name="Shea T."/>
            <person name="Bowers K."/>
            <person name="McGinley-Smith S."/>
            <person name="Mohammad A.W."/>
            <person name="Gnirke A."/>
            <person name="Yurkov A.M."/>
            <person name="Nowrousian M."/>
            <person name="Sun S."/>
            <person name="Cuomo C.A."/>
            <person name="Heitman J."/>
        </authorList>
    </citation>
    <scope>NUCLEOTIDE SEQUENCE</scope>
    <source>
        <strain evidence="3">CBS 12478</strain>
    </source>
</reference>
<organism evidence="3 4">
    <name type="scientific">Kwoniella shandongensis</name>
    <dbReference type="NCBI Taxonomy" id="1734106"/>
    <lineage>
        <taxon>Eukaryota</taxon>
        <taxon>Fungi</taxon>
        <taxon>Dikarya</taxon>
        <taxon>Basidiomycota</taxon>
        <taxon>Agaricomycotina</taxon>
        <taxon>Tremellomycetes</taxon>
        <taxon>Tremellales</taxon>
        <taxon>Cryptococcaceae</taxon>
        <taxon>Kwoniella</taxon>
    </lineage>
</organism>
<dbReference type="EMBL" id="CP144053">
    <property type="protein sequence ID" value="WWD17510.1"/>
    <property type="molecule type" value="Genomic_DNA"/>
</dbReference>
<dbReference type="RefSeq" id="XP_031859193.1">
    <property type="nucleotide sequence ID" value="XM_032006524.1"/>
</dbReference>
<evidence type="ECO:0000256" key="1">
    <source>
        <dbReference type="ARBA" id="ARBA00023002"/>
    </source>
</evidence>
<dbReference type="PANTHER" id="PTHR35870:SF1">
    <property type="entry name" value="PROTEIN, PUTATIVE (AFU_ORTHOLOGUE AFUA_5G03330)-RELATED"/>
    <property type="match status" value="1"/>
</dbReference>
<keyword evidence="1" id="KW-0560">Oxidoreductase</keyword>
<protein>
    <submittedName>
        <fullName evidence="3">Uncharacterized protein</fullName>
    </submittedName>
</protein>
<dbReference type="OrthoDB" id="10004862at2759"/>
<evidence type="ECO:0000313" key="4">
    <source>
        <dbReference type="Proteomes" id="UP000322225"/>
    </source>
</evidence>
<evidence type="ECO:0000313" key="3">
    <source>
        <dbReference type="EMBL" id="WWD17510.1"/>
    </source>
</evidence>
<feature type="region of interest" description="Disordered" evidence="2">
    <location>
        <begin position="235"/>
        <end position="266"/>
    </location>
</feature>
<dbReference type="PANTHER" id="PTHR35870">
    <property type="entry name" value="PROTEIN, PUTATIVE (AFU_ORTHOLOGUE AFUA_5G03330)-RELATED"/>
    <property type="match status" value="1"/>
</dbReference>
<name>A0A5M6BXV0_9TREE</name>
<sequence length="546" mass="61749">MSSRNGNKTPPPYAKKFPDSTVVPSQLPHWKWPGVTWESTQAVREVLEENDRGYDIYERRRFAHNHFSHSVLTRYALGAPAKALRDTWEHDKKHLVSLDPSGSDRKDVDEKKVPEKIDRDNWGDRKYIGVKGNYSRYLTFFHTEIDRMGPIRTVDKYIFAPDANWRPFKLENGEECEGPKMIDRLMAGVLHPFIHVGFGLEFGDRVVLAEGLAETAIHQDEITGRLITPEYLEQLSKPVDPSTAHTRRPARDVSSEDDLQPSTSREPRLGRSILEIYAIMTTSEKTTPPKYDPDSMINDKLIAATEDGRAQALRELVEQWSLCDEELADGKAGWERKYEEIAVFVTLLACGTGRQRHEPRVDFFLMHALTSSIFLPSYLPHLSIPNRRTLLRSYLLAVLHTSLSRGRPHLNPELVMSYDAFPVSPNTDGGLKQLKDARQALGEPQNKESRNPWLSLTEKSLAYPDSHVPKSIRSLVYFSSLYGATPPGNFIGTYLTGGQTHETIKGMSKVDGSLFIRAAGAIMSQVGKGEEAEWDRSALGYDEAWE</sequence>
<dbReference type="KEGG" id="ksn:43590682"/>
<accession>A0A5M6BXV0</accession>
<evidence type="ECO:0000256" key="2">
    <source>
        <dbReference type="SAM" id="MobiDB-lite"/>
    </source>
</evidence>
<dbReference type="InterPro" id="IPR025337">
    <property type="entry name" value="Questin_oxidase-like"/>
</dbReference>
<dbReference type="GO" id="GO:0016491">
    <property type="term" value="F:oxidoreductase activity"/>
    <property type="evidence" value="ECO:0007669"/>
    <property type="project" value="UniProtKB-KW"/>
</dbReference>